<name>A0A022W2S0_TRIRU</name>
<dbReference type="PANTHER" id="PTHR33741">
    <property type="entry name" value="TRANSMEMBRANE PROTEIN DDB_G0269096-RELATED"/>
    <property type="match status" value="1"/>
</dbReference>
<feature type="transmembrane region" description="Helical" evidence="2">
    <location>
        <begin position="179"/>
        <end position="201"/>
    </location>
</feature>
<feature type="transmembrane region" description="Helical" evidence="2">
    <location>
        <begin position="47"/>
        <end position="70"/>
    </location>
</feature>
<dbReference type="Proteomes" id="UP000023758">
    <property type="component" value="Unassembled WGS sequence"/>
</dbReference>
<dbReference type="EMBL" id="KK207842">
    <property type="protein sequence ID" value="EZF52745.1"/>
    <property type="molecule type" value="Genomic_DNA"/>
</dbReference>
<accession>A0A022W2S0</accession>
<evidence type="ECO:0000313" key="4">
    <source>
        <dbReference type="EMBL" id="EZF52745.1"/>
    </source>
</evidence>
<feature type="region of interest" description="Disordered" evidence="1">
    <location>
        <begin position="224"/>
        <end position="255"/>
    </location>
</feature>
<protein>
    <recommendedName>
        <fullName evidence="3">HPP transmembrane region domain-containing protein</fullName>
    </recommendedName>
</protein>
<dbReference type="InterPro" id="IPR007065">
    <property type="entry name" value="HPP"/>
</dbReference>
<dbReference type="AlphaFoldDB" id="A0A022W2S0"/>
<evidence type="ECO:0000256" key="2">
    <source>
        <dbReference type="SAM" id="Phobius"/>
    </source>
</evidence>
<feature type="transmembrane region" description="Helical" evidence="2">
    <location>
        <begin position="111"/>
        <end position="130"/>
    </location>
</feature>
<reference evidence="4" key="1">
    <citation type="submission" date="2014-02" db="EMBL/GenBank/DDBJ databases">
        <title>The Genome Sequence of Trichophyton rubrum (morphotype fischeri) CBS 288.86.</title>
        <authorList>
            <consortium name="The Broad Institute Genomics Platform"/>
            <person name="Cuomo C.A."/>
            <person name="White T.C."/>
            <person name="Graser Y."/>
            <person name="Martinez-Rossi N."/>
            <person name="Heitman J."/>
            <person name="Young S.K."/>
            <person name="Zeng Q."/>
            <person name="Gargeya S."/>
            <person name="Abouelleil A."/>
            <person name="Alvarado L."/>
            <person name="Chapman S.B."/>
            <person name="Gainer-Dewar J."/>
            <person name="Goldberg J."/>
            <person name="Griggs A."/>
            <person name="Gujja S."/>
            <person name="Hansen M."/>
            <person name="Howarth C."/>
            <person name="Imamovic A."/>
            <person name="Larimer J."/>
            <person name="Martinez D."/>
            <person name="Murphy C."/>
            <person name="Pearson M.D."/>
            <person name="Persinoti G."/>
            <person name="Poon T."/>
            <person name="Priest M."/>
            <person name="Roberts A.D."/>
            <person name="Saif S."/>
            <person name="Shea T.D."/>
            <person name="Sykes S.N."/>
            <person name="Wortman J."/>
            <person name="Nusbaum C."/>
            <person name="Birren B."/>
        </authorList>
    </citation>
    <scope>NUCLEOTIDE SEQUENCE [LARGE SCALE GENOMIC DNA]</scope>
    <source>
        <strain evidence="4">CBS 288.86</strain>
    </source>
</reference>
<keyword evidence="2" id="KW-0472">Membrane</keyword>
<feature type="transmembrane region" description="Helical" evidence="2">
    <location>
        <begin position="137"/>
        <end position="159"/>
    </location>
</feature>
<keyword evidence="2" id="KW-1133">Transmembrane helix</keyword>
<dbReference type="Pfam" id="PF04982">
    <property type="entry name" value="TM_HPP"/>
    <property type="match status" value="1"/>
</dbReference>
<dbReference type="OrthoDB" id="2016548at2759"/>
<keyword evidence="2" id="KW-0812">Transmembrane</keyword>
<feature type="domain" description="HPP transmembrane region" evidence="3">
    <location>
        <begin position="48"/>
        <end position="209"/>
    </location>
</feature>
<evidence type="ECO:0000256" key="1">
    <source>
        <dbReference type="SAM" id="MobiDB-lite"/>
    </source>
</evidence>
<dbReference type="HOGENOM" id="CLU_040397_0_1_1"/>
<proteinExistence type="predicted"/>
<sequence length="309" mass="34346">MNLNDLRRLEIDIDIFLNRFIPHPRWHRYPYPVAHFLGHRREAVPKLGTLVVIFWTFIGVFCGLLTITGISQHIPSFKQHDAPLVVGSFGAAAVLAYCAIESPLAQLRNAILGHFLAAVVGVGITKLFGLHPRHEELYWIAGPLCCAVATLVMALTKTVHPPAGATALLSAVDPRTRHLGWFLLPVVLLGCILILVTALIFNNIERRFPTHWWTPVSLIPPKAADLESSTSEETVHPDLSDESPPDEGNDKQPGDQIIIRPGQVDVSGSITLTAIEYDFLERLCRRIIDIDEKDASTEEKEKANETRQN</sequence>
<dbReference type="PANTHER" id="PTHR33741:SF5">
    <property type="entry name" value="TRANSMEMBRANE PROTEIN DDB_G0269096-RELATED"/>
    <property type="match status" value="1"/>
</dbReference>
<organism evidence="4">
    <name type="scientific">Trichophyton rubrum CBS 288.86</name>
    <dbReference type="NCBI Taxonomy" id="1215330"/>
    <lineage>
        <taxon>Eukaryota</taxon>
        <taxon>Fungi</taxon>
        <taxon>Dikarya</taxon>
        <taxon>Ascomycota</taxon>
        <taxon>Pezizomycotina</taxon>
        <taxon>Eurotiomycetes</taxon>
        <taxon>Eurotiomycetidae</taxon>
        <taxon>Onygenales</taxon>
        <taxon>Arthrodermataceae</taxon>
        <taxon>Trichophyton</taxon>
    </lineage>
</organism>
<evidence type="ECO:0000259" key="3">
    <source>
        <dbReference type="Pfam" id="PF04982"/>
    </source>
</evidence>
<gene>
    <name evidence="4" type="ORF">H103_04205</name>
</gene>
<dbReference type="InterPro" id="IPR058581">
    <property type="entry name" value="TM_HPP"/>
</dbReference>